<feature type="region of interest" description="Disordered" evidence="2">
    <location>
        <begin position="1"/>
        <end position="30"/>
    </location>
</feature>
<dbReference type="GO" id="GO:0005737">
    <property type="term" value="C:cytoplasm"/>
    <property type="evidence" value="ECO:0007669"/>
    <property type="project" value="InterPro"/>
</dbReference>
<organism evidence="3 4">
    <name type="scientific">Lottia gigantea</name>
    <name type="common">Giant owl limpet</name>
    <dbReference type="NCBI Taxonomy" id="225164"/>
    <lineage>
        <taxon>Eukaryota</taxon>
        <taxon>Metazoa</taxon>
        <taxon>Spiralia</taxon>
        <taxon>Lophotrochozoa</taxon>
        <taxon>Mollusca</taxon>
        <taxon>Gastropoda</taxon>
        <taxon>Patellogastropoda</taxon>
        <taxon>Lottioidea</taxon>
        <taxon>Lottiidae</taxon>
        <taxon>Lottia</taxon>
    </lineage>
</organism>
<evidence type="ECO:0000313" key="4">
    <source>
        <dbReference type="Proteomes" id="UP000030746"/>
    </source>
</evidence>
<dbReference type="OMA" id="WERMWAH"/>
<gene>
    <name evidence="3" type="ORF">LOTGIDRAFT_133279</name>
</gene>
<feature type="active site" evidence="1">
    <location>
        <position position="180"/>
    </location>
</feature>
<dbReference type="EMBL" id="KB203660">
    <property type="protein sequence ID" value="ESO83536.1"/>
    <property type="molecule type" value="Genomic_DNA"/>
</dbReference>
<dbReference type="PANTHER" id="PTHR15750">
    <property type="entry name" value="VASOHIBIN-1-LIKE ISOFORM X2"/>
    <property type="match status" value="1"/>
</dbReference>
<feature type="region of interest" description="Disordered" evidence="2">
    <location>
        <begin position="299"/>
        <end position="319"/>
    </location>
</feature>
<dbReference type="STRING" id="225164.V3ZRM9"/>
<dbReference type="CTD" id="20233412"/>
<reference evidence="3 4" key="1">
    <citation type="journal article" date="2013" name="Nature">
        <title>Insights into bilaterian evolution from three spiralian genomes.</title>
        <authorList>
            <person name="Simakov O."/>
            <person name="Marletaz F."/>
            <person name="Cho S.J."/>
            <person name="Edsinger-Gonzales E."/>
            <person name="Havlak P."/>
            <person name="Hellsten U."/>
            <person name="Kuo D.H."/>
            <person name="Larsson T."/>
            <person name="Lv J."/>
            <person name="Arendt D."/>
            <person name="Savage R."/>
            <person name="Osoegawa K."/>
            <person name="de Jong P."/>
            <person name="Grimwood J."/>
            <person name="Chapman J.A."/>
            <person name="Shapiro H."/>
            <person name="Aerts A."/>
            <person name="Otillar R.P."/>
            <person name="Terry A.Y."/>
            <person name="Boore J.L."/>
            <person name="Grigoriev I.V."/>
            <person name="Lindberg D.R."/>
            <person name="Seaver E.C."/>
            <person name="Weisblat D.A."/>
            <person name="Putnam N.H."/>
            <person name="Rokhsar D.S."/>
        </authorList>
    </citation>
    <scope>NUCLEOTIDE SEQUENCE [LARGE SCALE GENOMIC DNA]</scope>
</reference>
<feature type="compositionally biased region" description="Polar residues" evidence="2">
    <location>
        <begin position="306"/>
        <end position="319"/>
    </location>
</feature>
<keyword evidence="4" id="KW-1185">Reference proteome</keyword>
<sequence>MKPPTPSLQKYPTQSSIKNRNDDNEDGKEENGVWFWVNKSGFPIDESTWDRMWDHVAKNHPGGYNMVCGIRSAKDLPQVSIPQPPYNFPVNISVADKLEKIQNYMRDLQYNHTGTQFFEIKKNRPISGLMESAREMIRESLPIKCLEAVILGIFLTNGMMGVERFAISFKSTFGSHVHRHVVLGIYYGGLYGAIGMSRREELMYKPLIYKNLSDLVLDFESNYIKFYHRLNKIKVGLPIPHDPHSFEPIPWKVINVNVAKTRRKDIVKDLDQHAREIRTKARSWSMPASVNKKMSPLIDTLGGNHLKTNQQATKSSPSS</sequence>
<name>V3ZRM9_LOTGI</name>
<feature type="compositionally biased region" description="Polar residues" evidence="2">
    <location>
        <begin position="7"/>
        <end position="18"/>
    </location>
</feature>
<proteinExistence type="predicted"/>
<dbReference type="OrthoDB" id="9974232at2759"/>
<protein>
    <recommendedName>
        <fullName evidence="5">Vasohibin-like protein</fullName>
    </recommendedName>
</protein>
<dbReference type="Proteomes" id="UP000030746">
    <property type="component" value="Unassembled WGS sequence"/>
</dbReference>
<accession>V3ZRM9</accession>
<dbReference type="KEGG" id="lgi:LOTGIDRAFT_133279"/>
<dbReference type="Pfam" id="PF14822">
    <property type="entry name" value="Vasohibin"/>
    <property type="match status" value="1"/>
</dbReference>
<evidence type="ECO:0000256" key="1">
    <source>
        <dbReference type="PIRSR" id="PIRSR628131-1"/>
    </source>
</evidence>
<evidence type="ECO:0008006" key="5">
    <source>
        <dbReference type="Google" id="ProtNLM"/>
    </source>
</evidence>
<feature type="active site" evidence="1">
    <location>
        <position position="145"/>
    </location>
</feature>
<dbReference type="HOGENOM" id="CLU_061405_0_1_1"/>
<evidence type="ECO:0000256" key="2">
    <source>
        <dbReference type="SAM" id="MobiDB-lite"/>
    </source>
</evidence>
<feature type="active site" evidence="1">
    <location>
        <position position="197"/>
    </location>
</feature>
<dbReference type="InterPro" id="IPR028131">
    <property type="entry name" value="VASH1"/>
</dbReference>
<dbReference type="PANTHER" id="PTHR15750:SF2">
    <property type="entry name" value="VASOHIBIN"/>
    <property type="match status" value="1"/>
</dbReference>
<evidence type="ECO:0000313" key="3">
    <source>
        <dbReference type="EMBL" id="ESO83536.1"/>
    </source>
</evidence>
<dbReference type="GeneID" id="20233412"/>
<dbReference type="RefSeq" id="XP_009065792.1">
    <property type="nucleotide sequence ID" value="XM_009067544.1"/>
</dbReference>
<dbReference type="AlphaFoldDB" id="V3ZRM9"/>